<keyword evidence="7" id="KW-0808">Transferase</keyword>
<evidence type="ECO:0000259" key="14">
    <source>
        <dbReference type="Pfam" id="PF06832"/>
    </source>
</evidence>
<feature type="domain" description="Penicillin-binding C-terminal" evidence="14">
    <location>
        <begin position="587"/>
        <end position="664"/>
    </location>
</feature>
<keyword evidence="4" id="KW-0121">Carboxypeptidase</keyword>
<evidence type="ECO:0000256" key="1">
    <source>
        <dbReference type="ARBA" id="ARBA00004752"/>
    </source>
</evidence>
<keyword evidence="9" id="KW-0511">Multifunctional enzyme</keyword>
<dbReference type="GO" id="GO:0008955">
    <property type="term" value="F:peptidoglycan glycosyltransferase activity"/>
    <property type="evidence" value="ECO:0007669"/>
    <property type="project" value="UniProtKB-EC"/>
</dbReference>
<dbReference type="SUPFAM" id="SSF53955">
    <property type="entry name" value="Lysozyme-like"/>
    <property type="match status" value="1"/>
</dbReference>
<dbReference type="GO" id="GO:0004180">
    <property type="term" value="F:carboxypeptidase activity"/>
    <property type="evidence" value="ECO:0007669"/>
    <property type="project" value="UniProtKB-KW"/>
</dbReference>
<evidence type="ECO:0000256" key="11">
    <source>
        <dbReference type="ARBA" id="ARBA00049902"/>
    </source>
</evidence>
<dbReference type="Proteomes" id="UP000215377">
    <property type="component" value="Unassembled WGS sequence"/>
</dbReference>
<dbReference type="InterPro" id="IPR036950">
    <property type="entry name" value="PBP_transglycosylase"/>
</dbReference>
<name>A0A225NP93_9RHOB</name>
<comment type="pathway">
    <text evidence="1">Cell wall biogenesis; peptidoglycan biosynthesis.</text>
</comment>
<evidence type="ECO:0000256" key="2">
    <source>
        <dbReference type="ARBA" id="ARBA00007090"/>
    </source>
</evidence>
<dbReference type="InterPro" id="IPR001264">
    <property type="entry name" value="Glyco_trans_51"/>
</dbReference>
<dbReference type="InterPro" id="IPR009647">
    <property type="entry name" value="PBP_C"/>
</dbReference>
<dbReference type="Gene3D" id="3.40.710.10">
    <property type="entry name" value="DD-peptidase/beta-lactamase superfamily"/>
    <property type="match status" value="1"/>
</dbReference>
<dbReference type="InterPro" id="IPR023346">
    <property type="entry name" value="Lysozyme-like_dom_sf"/>
</dbReference>
<evidence type="ECO:0000256" key="6">
    <source>
        <dbReference type="ARBA" id="ARBA00022676"/>
    </source>
</evidence>
<feature type="domain" description="Penicillin-binding protein transpeptidase" evidence="12">
    <location>
        <begin position="294"/>
        <end position="514"/>
    </location>
</feature>
<dbReference type="AlphaFoldDB" id="A0A225NP93"/>
<sequence>MWLAVVLLLAAGARDGFDAWIDATVLPETLADTSVELRDRDGALLRAYPVADGIWRLRPGGVDPAFVTMLLNYEDRRYHDHSGVDLRAMARAVAQALWYGHAVSGGSTLTMQVARLLEDGTTGQIAGKLRQMRVAWALDRRLGKDRVLDLYLTHAPYGGNLEGVRAAAQAWFGKPPARLDPQEAALLVALPQSPVARRPDRHPENARAARDKILTRALDAGLLDEGDYRAALSHPVPATMLRFPQHAAHLADALHEAAPDRARFDLTIDREIQSRLEDLARSAAIAAGEKISVAILAADHQSGEILASVGSPGYSDMDDRQGYVDMVTALRSPGSTLKPLIYALAFDRGLGHPETVIRDAPATFRGYAPQNFDGTFQGDVRMREALQLSLNVPVVKLTEALGPAHVMAALDRAGADPVLPGGAPGLALALGGVGLTLRDLVQLYAGLAGGGLAPPLHAEAAAAPAPDRLVSEVAAWQVSDILADLAPPPGAPPRRIAYKTGTSYGYRDAWAIGFDGRHVIGVWIGRADGTPVPGLSGAASAAPVLFTAFGRLGARATPLRPPPPATLILANADLPRPLQRFGPDRIVAAAPAPRLAFPPDGATFPDVPLVVKLDGGTAPFTLLANGAPVVTELHRRVVELARPGPGYSTLTVIDADGRSDRVRIRVR</sequence>
<dbReference type="Pfam" id="PF00905">
    <property type="entry name" value="Transpeptidase"/>
    <property type="match status" value="1"/>
</dbReference>
<evidence type="ECO:0000259" key="13">
    <source>
        <dbReference type="Pfam" id="PF00912"/>
    </source>
</evidence>
<evidence type="ECO:0000256" key="9">
    <source>
        <dbReference type="ARBA" id="ARBA00023268"/>
    </source>
</evidence>
<comment type="similarity">
    <text evidence="3">In the N-terminal section; belongs to the glycosyltransferase 51 family.</text>
</comment>
<keyword evidence="6" id="KW-0328">Glycosyltransferase</keyword>
<comment type="catalytic activity">
    <reaction evidence="11">
        <text>[GlcNAc-(1-&gt;4)-Mur2Ac(oyl-L-Ala-gamma-D-Glu-L-Lys-D-Ala-D-Ala)](n)-di-trans,octa-cis-undecaprenyl diphosphate + beta-D-GlcNAc-(1-&gt;4)-Mur2Ac(oyl-L-Ala-gamma-D-Glu-L-Lys-D-Ala-D-Ala)-di-trans,octa-cis-undecaprenyl diphosphate = [GlcNAc-(1-&gt;4)-Mur2Ac(oyl-L-Ala-gamma-D-Glu-L-Lys-D-Ala-D-Ala)](n+1)-di-trans,octa-cis-undecaprenyl diphosphate + di-trans,octa-cis-undecaprenyl diphosphate + H(+)</text>
        <dbReference type="Rhea" id="RHEA:23708"/>
        <dbReference type="Rhea" id="RHEA-COMP:9602"/>
        <dbReference type="Rhea" id="RHEA-COMP:9603"/>
        <dbReference type="ChEBI" id="CHEBI:15378"/>
        <dbReference type="ChEBI" id="CHEBI:58405"/>
        <dbReference type="ChEBI" id="CHEBI:60033"/>
        <dbReference type="ChEBI" id="CHEBI:78435"/>
        <dbReference type="EC" id="2.4.99.28"/>
    </reaction>
</comment>
<dbReference type="EC" id="2.4.99.28" evidence="10"/>
<accession>A0A225NP93</accession>
<evidence type="ECO:0000256" key="8">
    <source>
        <dbReference type="ARBA" id="ARBA00022801"/>
    </source>
</evidence>
<comment type="similarity">
    <text evidence="2">In the C-terminal section; belongs to the transpeptidase family.</text>
</comment>
<dbReference type="Gene3D" id="1.10.3810.10">
    <property type="entry name" value="Biosynthetic peptidoglycan transglycosylase-like"/>
    <property type="match status" value="1"/>
</dbReference>
<gene>
    <name evidence="15" type="ORF">ATO3_06950</name>
</gene>
<proteinExistence type="inferred from homology"/>
<dbReference type="Pfam" id="PF00912">
    <property type="entry name" value="Transgly"/>
    <property type="match status" value="1"/>
</dbReference>
<dbReference type="UniPathway" id="UPA00219"/>
<dbReference type="SUPFAM" id="SSF56601">
    <property type="entry name" value="beta-lactamase/transpeptidase-like"/>
    <property type="match status" value="1"/>
</dbReference>
<evidence type="ECO:0000313" key="16">
    <source>
        <dbReference type="Proteomes" id="UP000215377"/>
    </source>
</evidence>
<dbReference type="PANTHER" id="PTHR32282">
    <property type="entry name" value="BINDING PROTEIN TRANSPEPTIDASE, PUTATIVE-RELATED"/>
    <property type="match status" value="1"/>
</dbReference>
<keyword evidence="16" id="KW-1185">Reference proteome</keyword>
<dbReference type="GO" id="GO:0008658">
    <property type="term" value="F:penicillin binding"/>
    <property type="evidence" value="ECO:0007669"/>
    <property type="project" value="InterPro"/>
</dbReference>
<dbReference type="PANTHER" id="PTHR32282:SF15">
    <property type="entry name" value="PENICILLIN-BINDING PROTEIN 1C"/>
    <property type="match status" value="1"/>
</dbReference>
<dbReference type="InterPro" id="IPR011815">
    <property type="entry name" value="PBP_1c"/>
</dbReference>
<protein>
    <recommendedName>
        <fullName evidence="10">peptidoglycan glycosyltransferase</fullName>
        <ecNumber evidence="10">2.4.99.28</ecNumber>
    </recommendedName>
</protein>
<dbReference type="NCBIfam" id="TIGR02073">
    <property type="entry name" value="PBP_1c"/>
    <property type="match status" value="1"/>
</dbReference>
<evidence type="ECO:0000256" key="7">
    <source>
        <dbReference type="ARBA" id="ARBA00022679"/>
    </source>
</evidence>
<dbReference type="InterPro" id="IPR001460">
    <property type="entry name" value="PCN-bd_Tpept"/>
</dbReference>
<evidence type="ECO:0000259" key="12">
    <source>
        <dbReference type="Pfam" id="PF00905"/>
    </source>
</evidence>
<evidence type="ECO:0000313" key="15">
    <source>
        <dbReference type="EMBL" id="OWU76162.1"/>
    </source>
</evidence>
<comment type="caution">
    <text evidence="15">The sequence shown here is derived from an EMBL/GenBank/DDBJ whole genome shotgun (WGS) entry which is preliminary data.</text>
</comment>
<evidence type="ECO:0000256" key="5">
    <source>
        <dbReference type="ARBA" id="ARBA00022670"/>
    </source>
</evidence>
<feature type="domain" description="Glycosyl transferase family 51" evidence="13">
    <location>
        <begin position="62"/>
        <end position="216"/>
    </location>
</feature>
<dbReference type="Pfam" id="PF06832">
    <property type="entry name" value="BiPBP_C"/>
    <property type="match status" value="1"/>
</dbReference>
<keyword evidence="8" id="KW-0378">Hydrolase</keyword>
<dbReference type="InterPro" id="IPR012338">
    <property type="entry name" value="Beta-lactam/transpept-like"/>
</dbReference>
<evidence type="ECO:0000256" key="3">
    <source>
        <dbReference type="ARBA" id="ARBA00007739"/>
    </source>
</evidence>
<evidence type="ECO:0000256" key="4">
    <source>
        <dbReference type="ARBA" id="ARBA00022645"/>
    </source>
</evidence>
<evidence type="ECO:0000256" key="10">
    <source>
        <dbReference type="ARBA" id="ARBA00044770"/>
    </source>
</evidence>
<dbReference type="GO" id="GO:0009252">
    <property type="term" value="P:peptidoglycan biosynthetic process"/>
    <property type="evidence" value="ECO:0007669"/>
    <property type="project" value="UniProtKB-UniPathway"/>
</dbReference>
<dbReference type="InterPro" id="IPR050396">
    <property type="entry name" value="Glycosyltr_51/Transpeptidase"/>
</dbReference>
<reference evidence="15 16" key="1">
    <citation type="submission" date="2013-04" db="EMBL/GenBank/DDBJ databases">
        <title>Oceanicola sp. 22II1-22F33 Genome Sequencing.</title>
        <authorList>
            <person name="Lai Q."/>
            <person name="Li G."/>
            <person name="Shao Z."/>
        </authorList>
    </citation>
    <scope>NUCLEOTIDE SEQUENCE [LARGE SCALE GENOMIC DNA]</scope>
    <source>
        <strain evidence="15 16">22II1-22F33</strain>
    </source>
</reference>
<dbReference type="GO" id="GO:0006508">
    <property type="term" value="P:proteolysis"/>
    <property type="evidence" value="ECO:0007669"/>
    <property type="project" value="UniProtKB-KW"/>
</dbReference>
<organism evidence="15 16">
    <name type="scientific">Marinibacterium profundimaris</name>
    <dbReference type="NCBI Taxonomy" id="1679460"/>
    <lineage>
        <taxon>Bacteria</taxon>
        <taxon>Pseudomonadati</taxon>
        <taxon>Pseudomonadota</taxon>
        <taxon>Alphaproteobacteria</taxon>
        <taxon>Rhodobacterales</taxon>
        <taxon>Paracoccaceae</taxon>
        <taxon>Marinibacterium</taxon>
    </lineage>
</organism>
<dbReference type="EMBL" id="AQQR01000002">
    <property type="protein sequence ID" value="OWU76162.1"/>
    <property type="molecule type" value="Genomic_DNA"/>
</dbReference>
<dbReference type="GO" id="GO:0030288">
    <property type="term" value="C:outer membrane-bounded periplasmic space"/>
    <property type="evidence" value="ECO:0007669"/>
    <property type="project" value="TreeGrafter"/>
</dbReference>
<keyword evidence="5" id="KW-0645">Protease</keyword>